<evidence type="ECO:0000313" key="3">
    <source>
        <dbReference type="Proteomes" id="UP001332243"/>
    </source>
</evidence>
<keyword evidence="3" id="KW-1185">Reference proteome</keyword>
<dbReference type="RefSeq" id="WP_331214059.1">
    <property type="nucleotide sequence ID" value="NZ_JAZGQK010000007.1"/>
</dbReference>
<comment type="caution">
    <text evidence="2">The sequence shown here is derived from an EMBL/GenBank/DDBJ whole genome shotgun (WGS) entry which is preliminary data.</text>
</comment>
<organism evidence="2 3">
    <name type="scientific">Plantactinospora sonchi</name>
    <dbReference type="NCBI Taxonomy" id="1544735"/>
    <lineage>
        <taxon>Bacteria</taxon>
        <taxon>Bacillati</taxon>
        <taxon>Actinomycetota</taxon>
        <taxon>Actinomycetes</taxon>
        <taxon>Micromonosporales</taxon>
        <taxon>Micromonosporaceae</taxon>
        <taxon>Plantactinospora</taxon>
    </lineage>
</organism>
<gene>
    <name evidence="2" type="ORF">V1633_10610</name>
</gene>
<accession>A0ABU7RR29</accession>
<evidence type="ECO:0000256" key="1">
    <source>
        <dbReference type="SAM" id="SignalP"/>
    </source>
</evidence>
<protein>
    <submittedName>
        <fullName evidence="2">Uncharacterized protein</fullName>
    </submittedName>
</protein>
<keyword evidence="1" id="KW-0732">Signal</keyword>
<dbReference type="EMBL" id="JAZGQK010000007">
    <property type="protein sequence ID" value="MEE6258940.1"/>
    <property type="molecule type" value="Genomic_DNA"/>
</dbReference>
<evidence type="ECO:0000313" key="2">
    <source>
        <dbReference type="EMBL" id="MEE6258940.1"/>
    </source>
</evidence>
<feature type="chain" id="PRO_5047338528" evidence="1">
    <location>
        <begin position="31"/>
        <end position="114"/>
    </location>
</feature>
<sequence length="114" mass="12160">MPVSSRKTLAIALGTAAIAATLSVPSPAAAGPDPCGVTVEHESWQRVDSVTRQRKWYWSFYNCGSASAKRKIIIGGGPDVCKTAPARGYATYTRWESESWGINLGSYDGTSNSC</sequence>
<dbReference type="Proteomes" id="UP001332243">
    <property type="component" value="Unassembled WGS sequence"/>
</dbReference>
<feature type="signal peptide" evidence="1">
    <location>
        <begin position="1"/>
        <end position="30"/>
    </location>
</feature>
<proteinExistence type="predicted"/>
<name>A0ABU7RR29_9ACTN</name>
<reference evidence="2 3" key="1">
    <citation type="submission" date="2024-01" db="EMBL/GenBank/DDBJ databases">
        <title>Genome insights into Plantactinospora sonchi sp. nov.</title>
        <authorList>
            <person name="Wang L."/>
        </authorList>
    </citation>
    <scope>NUCLEOTIDE SEQUENCE [LARGE SCALE GENOMIC DNA]</scope>
    <source>
        <strain evidence="2 3">NEAU-QY2</strain>
    </source>
</reference>